<dbReference type="PANTHER" id="PTHR28181:SF2">
    <property type="entry name" value="PHOSPHORIC MONOESTER HYDROLASE"/>
    <property type="match status" value="1"/>
</dbReference>
<keyword evidence="1" id="KW-0378">Hydrolase</keyword>
<dbReference type="Proteomes" id="UP000094112">
    <property type="component" value="Unassembled WGS sequence"/>
</dbReference>
<keyword evidence="3" id="KW-1185">Reference proteome</keyword>
<dbReference type="Pfam" id="PF12710">
    <property type="entry name" value="HAD"/>
    <property type="match status" value="1"/>
</dbReference>
<dbReference type="GO" id="GO:0000121">
    <property type="term" value="F:sn-glycerol 1-phosphatase activity"/>
    <property type="evidence" value="ECO:0007669"/>
    <property type="project" value="EnsemblFungi"/>
</dbReference>
<dbReference type="GO" id="GO:0052646">
    <property type="term" value="P:alditol phosphate metabolic process"/>
    <property type="evidence" value="ECO:0007669"/>
    <property type="project" value="EnsemblFungi"/>
</dbReference>
<reference evidence="2 3" key="1">
    <citation type="journal article" date="2016" name="Proc. Natl. Acad. Sci. U.S.A.">
        <title>Comparative genomics of biotechnologically important yeasts.</title>
        <authorList>
            <person name="Riley R."/>
            <person name="Haridas S."/>
            <person name="Wolfe K.H."/>
            <person name="Lopes M.R."/>
            <person name="Hittinger C.T."/>
            <person name="Goeker M."/>
            <person name="Salamov A.A."/>
            <person name="Wisecaver J.H."/>
            <person name="Long T.M."/>
            <person name="Calvey C.H."/>
            <person name="Aerts A.L."/>
            <person name="Barry K.W."/>
            <person name="Choi C."/>
            <person name="Clum A."/>
            <person name="Coughlan A.Y."/>
            <person name="Deshpande S."/>
            <person name="Douglass A.P."/>
            <person name="Hanson S.J."/>
            <person name="Klenk H.-P."/>
            <person name="LaButti K.M."/>
            <person name="Lapidus A."/>
            <person name="Lindquist E.A."/>
            <person name="Lipzen A.M."/>
            <person name="Meier-Kolthoff J.P."/>
            <person name="Ohm R.A."/>
            <person name="Otillar R.P."/>
            <person name="Pangilinan J.L."/>
            <person name="Peng Y."/>
            <person name="Rokas A."/>
            <person name="Rosa C.A."/>
            <person name="Scheuner C."/>
            <person name="Sibirny A.A."/>
            <person name="Slot J.C."/>
            <person name="Stielow J.B."/>
            <person name="Sun H."/>
            <person name="Kurtzman C.P."/>
            <person name="Blackwell M."/>
            <person name="Grigoriev I.V."/>
            <person name="Jeffries T.W."/>
        </authorList>
    </citation>
    <scope>NUCLEOTIDE SEQUENCE [LARGE SCALE GENOMIC DNA]</scope>
    <source>
        <strain evidence="3">ATCC 58044 / CBS 1984 / NCYC 433 / NRRL Y-366-8</strain>
    </source>
</reference>
<dbReference type="STRING" id="683960.A0A1E3NV98"/>
<dbReference type="GeneID" id="30199647"/>
<dbReference type="PANTHER" id="PTHR28181">
    <property type="entry name" value="UPF0655 PROTEIN YCR015C"/>
    <property type="match status" value="1"/>
</dbReference>
<dbReference type="OrthoDB" id="10014216at2759"/>
<name>A0A1E3NV98_WICAA</name>
<dbReference type="InterPro" id="IPR050849">
    <property type="entry name" value="HAD-like_hydrolase_phosphatase"/>
</dbReference>
<evidence type="ECO:0000313" key="3">
    <source>
        <dbReference type="Proteomes" id="UP000094112"/>
    </source>
</evidence>
<accession>A0A1E3NV98</accession>
<evidence type="ECO:0000256" key="1">
    <source>
        <dbReference type="ARBA" id="ARBA00022801"/>
    </source>
</evidence>
<evidence type="ECO:0000313" key="2">
    <source>
        <dbReference type="EMBL" id="ODQ57131.1"/>
    </source>
</evidence>
<dbReference type="GO" id="GO:0043136">
    <property type="term" value="F:sn-glycerol 3-phosphatase activity"/>
    <property type="evidence" value="ECO:0007669"/>
    <property type="project" value="EnsemblFungi"/>
</dbReference>
<dbReference type="GO" id="GO:0050286">
    <property type="term" value="F:sorbitol-6-phosphatase activity"/>
    <property type="evidence" value="ECO:0007669"/>
    <property type="project" value="EnsemblFungi"/>
</dbReference>
<dbReference type="InterPro" id="IPR036412">
    <property type="entry name" value="HAD-like_sf"/>
</dbReference>
<dbReference type="AlphaFoldDB" id="A0A1E3NV98"/>
<sequence>MSFVNKHADKKAIIFTDFDGTVTLQDSNDYLTDNLGFGYDKRKVLNDLILDEKMSFREAFTKMLDSIPTPFPECIDYLLQNIKLDPGFKEAFHWAQANNIPVIVVSSGMKPIIKALLQSLVGEESIDQIEIISNDVKVNDDGSWEIIYRDETPFGHDKSRAIRPYRESRKSAKDQTLFYCGDGVSDLSAAKETDLLFAKRGKDLVTYCRRQNVVFRQFDSFKDILESIKSVVEGGKTIEELNENNQ</sequence>
<dbReference type="InterPro" id="IPR023214">
    <property type="entry name" value="HAD_sf"/>
</dbReference>
<dbReference type="NCBIfam" id="TIGR01489">
    <property type="entry name" value="DKMTPPase-SF"/>
    <property type="match status" value="1"/>
</dbReference>
<dbReference type="SUPFAM" id="SSF56784">
    <property type="entry name" value="HAD-like"/>
    <property type="match status" value="1"/>
</dbReference>
<dbReference type="NCBIfam" id="TIGR01488">
    <property type="entry name" value="HAD-SF-IB"/>
    <property type="match status" value="1"/>
</dbReference>
<protein>
    <submittedName>
        <fullName evidence="2">Uncharacterized protein</fullName>
    </submittedName>
</protein>
<dbReference type="Gene3D" id="3.40.50.1000">
    <property type="entry name" value="HAD superfamily/HAD-like"/>
    <property type="match status" value="1"/>
</dbReference>
<organism evidence="2 3">
    <name type="scientific">Wickerhamomyces anomalus (strain ATCC 58044 / CBS 1984 / NCYC 433 / NRRL Y-366-8)</name>
    <name type="common">Yeast</name>
    <name type="synonym">Hansenula anomala</name>
    <dbReference type="NCBI Taxonomy" id="683960"/>
    <lineage>
        <taxon>Eukaryota</taxon>
        <taxon>Fungi</taxon>
        <taxon>Dikarya</taxon>
        <taxon>Ascomycota</taxon>
        <taxon>Saccharomycotina</taxon>
        <taxon>Saccharomycetes</taxon>
        <taxon>Phaffomycetales</taxon>
        <taxon>Wickerhamomycetaceae</taxon>
        <taxon>Wickerhamomyces</taxon>
    </lineage>
</organism>
<dbReference type="GO" id="GO:0110130">
    <property type="term" value="F:ribitol-5-phosphatase activity"/>
    <property type="evidence" value="ECO:0007669"/>
    <property type="project" value="EnsemblFungi"/>
</dbReference>
<dbReference type="RefSeq" id="XP_019036338.1">
    <property type="nucleotide sequence ID" value="XM_019182401.1"/>
</dbReference>
<proteinExistence type="predicted"/>
<gene>
    <name evidence="2" type="ORF">WICANDRAFT_36164</name>
</gene>
<dbReference type="EMBL" id="KV454214">
    <property type="protein sequence ID" value="ODQ57131.1"/>
    <property type="molecule type" value="Genomic_DNA"/>
</dbReference>
<dbReference type="InterPro" id="IPR006384">
    <property type="entry name" value="HAD_hydro_PyrdxlP_Pase-like"/>
</dbReference>
<dbReference type="Gene3D" id="3.90.1470.20">
    <property type="match status" value="1"/>
</dbReference>